<dbReference type="EMBL" id="PEDP01000245">
    <property type="protein sequence ID" value="POS86816.1"/>
    <property type="molecule type" value="Genomic_DNA"/>
</dbReference>
<proteinExistence type="predicted"/>
<reference evidence="2 3" key="1">
    <citation type="submission" date="2017-10" db="EMBL/GenBank/DDBJ databases">
        <title>Development of genomic resources for the powdery mildew, Erysiphe pulchra.</title>
        <authorList>
            <person name="Wadl P.A."/>
            <person name="Mack B.M."/>
            <person name="Moore G."/>
            <person name="Beltz S.B."/>
        </authorList>
    </citation>
    <scope>NUCLEOTIDE SEQUENCE [LARGE SCALE GENOMIC DNA]</scope>
    <source>
        <strain evidence="2">Cflorida</strain>
    </source>
</reference>
<dbReference type="Proteomes" id="UP000237438">
    <property type="component" value="Unassembled WGS sequence"/>
</dbReference>
<sequence length="179" mass="20061">MAHAIPVNAEQNQDAFGVTNYGFQCFDRVYPKFHVYAAAKHFCDVIKSRSDLRFRNWKDVGYRNKFYSTTNDDFVTKFKTSILPILEDGTLYPVESRLIKNSAGEKVKIGPGPDRLVIDVHCNVVGAFSDLDYEINTVEGRVKGCKVLKSIEDKVSPSVSSSNLPRSSSPSRSPFIRSS</sequence>
<feature type="compositionally biased region" description="Low complexity" evidence="1">
    <location>
        <begin position="156"/>
        <end position="179"/>
    </location>
</feature>
<evidence type="ECO:0000313" key="2">
    <source>
        <dbReference type="EMBL" id="POS86816.1"/>
    </source>
</evidence>
<dbReference type="Gene3D" id="3.10.450.30">
    <property type="entry name" value="Microbial ribonucleases"/>
    <property type="match status" value="1"/>
</dbReference>
<organism evidence="2 3">
    <name type="scientific">Erysiphe pulchra</name>
    <dbReference type="NCBI Taxonomy" id="225359"/>
    <lineage>
        <taxon>Eukaryota</taxon>
        <taxon>Fungi</taxon>
        <taxon>Dikarya</taxon>
        <taxon>Ascomycota</taxon>
        <taxon>Pezizomycotina</taxon>
        <taxon>Leotiomycetes</taxon>
        <taxon>Erysiphales</taxon>
        <taxon>Erysiphaceae</taxon>
        <taxon>Erysiphe</taxon>
    </lineage>
</organism>
<dbReference type="AlphaFoldDB" id="A0A2S4PXR3"/>
<accession>A0A2S4PXR3</accession>
<evidence type="ECO:0000313" key="3">
    <source>
        <dbReference type="Proteomes" id="UP000237438"/>
    </source>
</evidence>
<evidence type="ECO:0000256" key="1">
    <source>
        <dbReference type="SAM" id="MobiDB-lite"/>
    </source>
</evidence>
<protein>
    <submittedName>
        <fullName evidence="2">Uncharacterized protein</fullName>
    </submittedName>
</protein>
<feature type="region of interest" description="Disordered" evidence="1">
    <location>
        <begin position="155"/>
        <end position="179"/>
    </location>
</feature>
<name>A0A2S4PXR3_9PEZI</name>
<comment type="caution">
    <text evidence="2">The sequence shown here is derived from an EMBL/GenBank/DDBJ whole genome shotgun (WGS) entry which is preliminary data.</text>
</comment>
<keyword evidence="3" id="KW-1185">Reference proteome</keyword>
<gene>
    <name evidence="2" type="ORF">EPUL_003459</name>
</gene>